<sequence length="941" mass="106007">MRKCILLYLFIINISINGQVLEENFVPNGNSMPDVLTNIQNISPPSPEAFNFSKYGNVPVGLFTGSPNFNLDLTNFQLGNIKIPISLNYSSNGIHVDQMNGSVGLGWIFINAGVITRTIRDKPDDYSNMNGEDEVPDVINIGINNPQSINYFLKCESDDFDSEPDLYTANFMGNNLKFVFNNSNVPVLLDKSNFKISGSVSGNQFVITGIDGTQYTFSAYERIKNSTSPGMHGGVYVNAQAWYLTSVKNNDDIVNIEYDSSDFTYVLSKLQTMTYTLPSQIQYKYGGYQDHPETCASCGGCSIYGFQMIANVNDQIYTTTQNIFGSKRIKRIYNNRNQNQLTFEYNSQPNDVYKLKNIKKYDNQNKLIDNIDLTYVLTSNNRLYLTNVTNTIKNLAHTFEYYNKEALPARFTYSRDKWGYYNAKNNTTYIPNIDNAMITYSGADQNVNSDAGYYGLLKTIKYPTGGTSILVYENHGSSNQLIGGYRIKTTTDTSEIGITPVTKNYLYYDLVELRKPYYFENRKIFSTCEGSSQPPMYAMYHAITSSNIHQLMSLNPNLFYGKVIEEISGNGKVTHIFETNADYWGNNIKGDPVPTSQWTNFGWNNGKEKSTIFEDADGNKLKTITYNYVEDQSNKTEVRAIARRKLFSPVVYNSTWNNFENLDMIMYKNISRFTYLQSQITTDYLNGNPVVSSTQYFYTNPAHYQLTLKESTTPDGVVLKKLYQYAHEKGNQLMIDKNMVGMPLETNTTQTINGATKTLSKTETIYPTSIPTTQAGNLVLPLSVKSYDIQNNTSSTEVTYDKYDSKGNLQQYTTKDGVSVTIIWGYNNIQPIAKVEGATYDQLVNSGLISAIVSASDLDAANPANEAALITALDSFRNNSALSGYQVSTYTYDPLIGVTSITPPSGIREVYLYDTANRLKEIRESNATGKLLKEFKYNYKN</sequence>
<evidence type="ECO:0008006" key="3">
    <source>
        <dbReference type="Google" id="ProtNLM"/>
    </source>
</evidence>
<evidence type="ECO:0000313" key="2">
    <source>
        <dbReference type="Proteomes" id="UP000199627"/>
    </source>
</evidence>
<protein>
    <recommendedName>
        <fullName evidence="3">YD repeat-containing protein</fullName>
    </recommendedName>
</protein>
<keyword evidence="2" id="KW-1185">Reference proteome</keyword>
<evidence type="ECO:0000313" key="1">
    <source>
        <dbReference type="EMBL" id="SDQ40737.1"/>
    </source>
</evidence>
<reference evidence="2" key="1">
    <citation type="submission" date="2016-10" db="EMBL/GenBank/DDBJ databases">
        <authorList>
            <person name="Varghese N."/>
            <person name="Submissions S."/>
        </authorList>
    </citation>
    <scope>NUCLEOTIDE SEQUENCE [LARGE SCALE GENOMIC DNA]</scope>
    <source>
        <strain evidence="2">DSM 17072</strain>
    </source>
</reference>
<dbReference type="Proteomes" id="UP000199627">
    <property type="component" value="Unassembled WGS sequence"/>
</dbReference>
<accession>A0A1H1AM60</accession>
<proteinExistence type="predicted"/>
<organism evidence="1 2">
    <name type="scientific">Chryseobacterium soldanellicola</name>
    <dbReference type="NCBI Taxonomy" id="311333"/>
    <lineage>
        <taxon>Bacteria</taxon>
        <taxon>Pseudomonadati</taxon>
        <taxon>Bacteroidota</taxon>
        <taxon>Flavobacteriia</taxon>
        <taxon>Flavobacteriales</taxon>
        <taxon>Weeksellaceae</taxon>
        <taxon>Chryseobacterium group</taxon>
        <taxon>Chryseobacterium</taxon>
    </lineage>
</organism>
<name>A0A1H1AM60_9FLAO</name>
<dbReference type="EMBL" id="FNKL01000002">
    <property type="protein sequence ID" value="SDQ40737.1"/>
    <property type="molecule type" value="Genomic_DNA"/>
</dbReference>
<dbReference type="STRING" id="311333.SAMN05421664_1488"/>
<dbReference type="AlphaFoldDB" id="A0A1H1AM60"/>
<gene>
    <name evidence="1" type="ORF">SAMN05421664_1488</name>
</gene>